<keyword evidence="5" id="KW-1185">Reference proteome</keyword>
<protein>
    <recommendedName>
        <fullName evidence="3">3-beta hydroxysteroid dehydrogenase/isomerase domain-containing protein</fullName>
    </recommendedName>
</protein>
<dbReference type="OrthoDB" id="10058185at2759"/>
<evidence type="ECO:0000313" key="5">
    <source>
        <dbReference type="Proteomes" id="UP000297245"/>
    </source>
</evidence>
<sequence>MAGKSDIFLVLGGDVFVGRHVVERLKSRGDQVSVFDTTQRHVDVPFYSGDIRVEAEISDAIQKSGATCIIHTISPLSIRNQENPQIFHQVNVEGTKNVIEAAKRLGVRKLIYHSSSGVVFDGHDILNGDENLPYVKHPESPYTLSRILAEKAVLAANGKDELKTAVIRPAGSFGEGDQELIVGAYDAWKKGSTNVQLGDNKNLSDKTYVGNVALALVLAADKLDNDGVSGQAFFVGNNDPRPFWDFMRTIWDGFDDAFPNQARPKKKPFVIPRAAALLLAHLMGFFAWILRRDPPVLTPYTVTFATASFTFSSAKAKKLLGYEPEVSVDEGIKRTIKWWKDEIEAKAPH</sequence>
<dbReference type="SUPFAM" id="SSF51735">
    <property type="entry name" value="NAD(P)-binding Rossmann-fold domains"/>
    <property type="match status" value="1"/>
</dbReference>
<reference evidence="4 5" key="1">
    <citation type="journal article" date="2019" name="Nat. Ecol. Evol.">
        <title>Megaphylogeny resolves global patterns of mushroom evolution.</title>
        <authorList>
            <person name="Varga T."/>
            <person name="Krizsan K."/>
            <person name="Foldi C."/>
            <person name="Dima B."/>
            <person name="Sanchez-Garcia M."/>
            <person name="Sanchez-Ramirez S."/>
            <person name="Szollosi G.J."/>
            <person name="Szarkandi J.G."/>
            <person name="Papp V."/>
            <person name="Albert L."/>
            <person name="Andreopoulos W."/>
            <person name="Angelini C."/>
            <person name="Antonin V."/>
            <person name="Barry K.W."/>
            <person name="Bougher N.L."/>
            <person name="Buchanan P."/>
            <person name="Buyck B."/>
            <person name="Bense V."/>
            <person name="Catcheside P."/>
            <person name="Chovatia M."/>
            <person name="Cooper J."/>
            <person name="Damon W."/>
            <person name="Desjardin D."/>
            <person name="Finy P."/>
            <person name="Geml J."/>
            <person name="Haridas S."/>
            <person name="Hughes K."/>
            <person name="Justo A."/>
            <person name="Karasinski D."/>
            <person name="Kautmanova I."/>
            <person name="Kiss B."/>
            <person name="Kocsube S."/>
            <person name="Kotiranta H."/>
            <person name="LaButti K.M."/>
            <person name="Lechner B.E."/>
            <person name="Liimatainen K."/>
            <person name="Lipzen A."/>
            <person name="Lukacs Z."/>
            <person name="Mihaltcheva S."/>
            <person name="Morgado L.N."/>
            <person name="Niskanen T."/>
            <person name="Noordeloos M.E."/>
            <person name="Ohm R.A."/>
            <person name="Ortiz-Santana B."/>
            <person name="Ovrebo C."/>
            <person name="Racz N."/>
            <person name="Riley R."/>
            <person name="Savchenko A."/>
            <person name="Shiryaev A."/>
            <person name="Soop K."/>
            <person name="Spirin V."/>
            <person name="Szebenyi C."/>
            <person name="Tomsovsky M."/>
            <person name="Tulloss R.E."/>
            <person name="Uehling J."/>
            <person name="Grigoriev I.V."/>
            <person name="Vagvolgyi C."/>
            <person name="Papp T."/>
            <person name="Martin F.M."/>
            <person name="Miettinen O."/>
            <person name="Hibbett D.S."/>
            <person name="Nagy L.G."/>
        </authorList>
    </citation>
    <scope>NUCLEOTIDE SEQUENCE [LARGE SCALE GENOMIC DNA]</scope>
    <source>
        <strain evidence="4 5">CBS 962.96</strain>
    </source>
</reference>
<name>A0A4V4HE03_DENBC</name>
<evidence type="ECO:0000259" key="3">
    <source>
        <dbReference type="Pfam" id="PF01073"/>
    </source>
</evidence>
<dbReference type="GO" id="GO:0016616">
    <property type="term" value="F:oxidoreductase activity, acting on the CH-OH group of donors, NAD or NADP as acceptor"/>
    <property type="evidence" value="ECO:0007669"/>
    <property type="project" value="InterPro"/>
</dbReference>
<dbReference type="Gene3D" id="3.40.50.720">
    <property type="entry name" value="NAD(P)-binding Rossmann-like Domain"/>
    <property type="match status" value="1"/>
</dbReference>
<dbReference type="Pfam" id="PF01073">
    <property type="entry name" value="3Beta_HSD"/>
    <property type="match status" value="1"/>
</dbReference>
<evidence type="ECO:0000313" key="4">
    <source>
        <dbReference type="EMBL" id="THU89235.1"/>
    </source>
</evidence>
<dbReference type="InterPro" id="IPR002225">
    <property type="entry name" value="3Beta_OHSteriod_DH/Estase"/>
</dbReference>
<dbReference type="AlphaFoldDB" id="A0A4V4HE03"/>
<evidence type="ECO:0000256" key="2">
    <source>
        <dbReference type="ARBA" id="ARBA00023002"/>
    </source>
</evidence>
<keyword evidence="2" id="KW-0560">Oxidoreductase</keyword>
<evidence type="ECO:0000256" key="1">
    <source>
        <dbReference type="ARBA" id="ARBA00009219"/>
    </source>
</evidence>
<dbReference type="PANTHER" id="PTHR43245">
    <property type="entry name" value="BIFUNCTIONAL POLYMYXIN RESISTANCE PROTEIN ARNA"/>
    <property type="match status" value="1"/>
</dbReference>
<feature type="domain" description="3-beta hydroxysteroid dehydrogenase/isomerase" evidence="3">
    <location>
        <begin position="9"/>
        <end position="255"/>
    </location>
</feature>
<comment type="similarity">
    <text evidence="1">Belongs to the 3-beta-HSD family.</text>
</comment>
<gene>
    <name evidence="4" type="ORF">K435DRAFT_729339</name>
</gene>
<dbReference type="GO" id="GO:0006694">
    <property type="term" value="P:steroid biosynthetic process"/>
    <property type="evidence" value="ECO:0007669"/>
    <property type="project" value="InterPro"/>
</dbReference>
<accession>A0A4V4HE03</accession>
<proteinExistence type="inferred from homology"/>
<dbReference type="PANTHER" id="PTHR43245:SF51">
    <property type="entry name" value="SHORT CHAIN DEHYDROGENASE_REDUCTASE FAMILY 42E, MEMBER 2"/>
    <property type="match status" value="1"/>
</dbReference>
<dbReference type="InterPro" id="IPR050177">
    <property type="entry name" value="Lipid_A_modif_metabolic_enz"/>
</dbReference>
<dbReference type="Proteomes" id="UP000297245">
    <property type="component" value="Unassembled WGS sequence"/>
</dbReference>
<organism evidence="4 5">
    <name type="scientific">Dendrothele bispora (strain CBS 962.96)</name>
    <dbReference type="NCBI Taxonomy" id="1314807"/>
    <lineage>
        <taxon>Eukaryota</taxon>
        <taxon>Fungi</taxon>
        <taxon>Dikarya</taxon>
        <taxon>Basidiomycota</taxon>
        <taxon>Agaricomycotina</taxon>
        <taxon>Agaricomycetes</taxon>
        <taxon>Agaricomycetidae</taxon>
        <taxon>Agaricales</taxon>
        <taxon>Agaricales incertae sedis</taxon>
        <taxon>Dendrothele</taxon>
    </lineage>
</organism>
<dbReference type="InterPro" id="IPR036291">
    <property type="entry name" value="NAD(P)-bd_dom_sf"/>
</dbReference>
<dbReference type="EMBL" id="ML179376">
    <property type="protein sequence ID" value="THU89235.1"/>
    <property type="molecule type" value="Genomic_DNA"/>
</dbReference>